<accession>W7YU61</accession>
<keyword evidence="2" id="KW-1185">Reference proteome</keyword>
<gene>
    <name evidence="1" type="ORF">JCM21142_134761</name>
</gene>
<dbReference type="STRING" id="869213.GCA_000517085_02670"/>
<dbReference type="eggNOG" id="COG1403">
    <property type="taxonomic scope" value="Bacteria"/>
</dbReference>
<dbReference type="EMBL" id="BAMD01000201">
    <property type="protein sequence ID" value="GAF05994.1"/>
    <property type="molecule type" value="Genomic_DNA"/>
</dbReference>
<organism evidence="1 2">
    <name type="scientific">Saccharicrinis fermentans DSM 9555 = JCM 21142</name>
    <dbReference type="NCBI Taxonomy" id="869213"/>
    <lineage>
        <taxon>Bacteria</taxon>
        <taxon>Pseudomonadati</taxon>
        <taxon>Bacteroidota</taxon>
        <taxon>Bacteroidia</taxon>
        <taxon>Marinilabiliales</taxon>
        <taxon>Marinilabiliaceae</taxon>
        <taxon>Saccharicrinis</taxon>
    </lineage>
</organism>
<dbReference type="RefSeq" id="WP_027472215.1">
    <property type="nucleotide sequence ID" value="NZ_BAMD01000201.1"/>
</dbReference>
<evidence type="ECO:0000313" key="2">
    <source>
        <dbReference type="Proteomes" id="UP000019402"/>
    </source>
</evidence>
<reference evidence="1 2" key="1">
    <citation type="journal article" date="2014" name="Genome Announc.">
        <title>Draft Genome Sequence of Cytophaga fermentans JCM 21142T, a Facultative Anaerobe Isolated from Marine Mud.</title>
        <authorList>
            <person name="Starns D."/>
            <person name="Oshima K."/>
            <person name="Suda W."/>
            <person name="Iino T."/>
            <person name="Yuki M."/>
            <person name="Inoue J."/>
            <person name="Kitamura K."/>
            <person name="Iida T."/>
            <person name="Darby A."/>
            <person name="Hattori M."/>
            <person name="Ohkuma M."/>
        </authorList>
    </citation>
    <scope>NUCLEOTIDE SEQUENCE [LARGE SCALE GENOMIC DNA]</scope>
    <source>
        <strain evidence="1 2">JCM 21142</strain>
    </source>
</reference>
<protein>
    <submittedName>
        <fullName evidence="1">Uncharacterized protein</fullName>
    </submittedName>
</protein>
<comment type="caution">
    <text evidence="1">The sequence shown here is derived from an EMBL/GenBank/DDBJ whole genome shotgun (WGS) entry which is preliminary data.</text>
</comment>
<name>W7YU61_9BACT</name>
<evidence type="ECO:0000313" key="1">
    <source>
        <dbReference type="EMBL" id="GAF05994.1"/>
    </source>
</evidence>
<dbReference type="AlphaFoldDB" id="W7YU61"/>
<proteinExistence type="predicted"/>
<sequence length="89" mass="10265">MEIKKVIKQDGEYKCDIDVTVDEWKNILQDKSIMNKNYVDVLLKFHSEPEHKSTCKELGIKHNKSPQSFNGTITNFAKATQKSLIVLKL</sequence>
<dbReference type="OrthoDB" id="9781481at2"/>
<dbReference type="Proteomes" id="UP000019402">
    <property type="component" value="Unassembled WGS sequence"/>
</dbReference>